<reference evidence="2" key="1">
    <citation type="submission" date="2022-06" db="EMBL/GenBank/DDBJ databases">
        <title>Genomic Encyclopedia of Archaeal and Bacterial Type Strains, Phase II (KMG-II): from individual species to whole genera.</title>
        <authorList>
            <person name="Goeker M."/>
        </authorList>
    </citation>
    <scope>NUCLEOTIDE SEQUENCE</scope>
    <source>
        <strain evidence="2">DSM 43935</strain>
    </source>
</reference>
<proteinExistence type="predicted"/>
<dbReference type="PANTHER" id="PTHR46656:SF3">
    <property type="entry name" value="PUTATIVE-RELATED"/>
    <property type="match status" value="1"/>
</dbReference>
<comment type="caution">
    <text evidence="2">The sequence shown here is derived from an EMBL/GenBank/DDBJ whole genome shotgun (WGS) entry which is preliminary data.</text>
</comment>
<protein>
    <submittedName>
        <fullName evidence="2">Methyltransferase, FkbM family</fullName>
    </submittedName>
</protein>
<dbReference type="EMBL" id="JAMTCK010000016">
    <property type="protein sequence ID" value="MCP2169061.1"/>
    <property type="molecule type" value="Genomic_DNA"/>
</dbReference>
<feature type="domain" description="Methyltransferase FkbM" evidence="1">
    <location>
        <begin position="1080"/>
        <end position="1249"/>
    </location>
</feature>
<dbReference type="InterPro" id="IPR006342">
    <property type="entry name" value="FkbM_mtfrase"/>
</dbReference>
<dbReference type="PANTHER" id="PTHR46656">
    <property type="entry name" value="PUTATIVE-RELATED"/>
    <property type="match status" value="1"/>
</dbReference>
<dbReference type="Gene3D" id="3.40.50.150">
    <property type="entry name" value="Vaccinia Virus protein VP39"/>
    <property type="match status" value="1"/>
</dbReference>
<dbReference type="RefSeq" id="WP_253777443.1">
    <property type="nucleotide sequence ID" value="NZ_JAMTCK010000016.1"/>
</dbReference>
<dbReference type="GO" id="GO:0008168">
    <property type="term" value="F:methyltransferase activity"/>
    <property type="evidence" value="ECO:0007669"/>
    <property type="project" value="UniProtKB-KW"/>
</dbReference>
<accession>A0AAE3GIY7</accession>
<dbReference type="SUPFAM" id="SSF53756">
    <property type="entry name" value="UDP-Glycosyltransferase/glycogen phosphorylase"/>
    <property type="match status" value="1"/>
</dbReference>
<evidence type="ECO:0000313" key="2">
    <source>
        <dbReference type="EMBL" id="MCP2169061.1"/>
    </source>
</evidence>
<dbReference type="Gene3D" id="3.90.550.10">
    <property type="entry name" value="Spore Coat Polysaccharide Biosynthesis Protein SpsA, Chain A"/>
    <property type="match status" value="1"/>
</dbReference>
<evidence type="ECO:0000313" key="3">
    <source>
        <dbReference type="Proteomes" id="UP001206128"/>
    </source>
</evidence>
<dbReference type="Pfam" id="PF20706">
    <property type="entry name" value="GT4-conflict"/>
    <property type="match status" value="1"/>
</dbReference>
<evidence type="ECO:0000259" key="1">
    <source>
        <dbReference type="Pfam" id="PF05050"/>
    </source>
</evidence>
<dbReference type="SUPFAM" id="SSF53335">
    <property type="entry name" value="S-adenosyl-L-methionine-dependent methyltransferases"/>
    <property type="match status" value="1"/>
</dbReference>
<organism evidence="2 3">
    <name type="scientific">Goodfellowiella coeruleoviolacea</name>
    <dbReference type="NCBI Taxonomy" id="334858"/>
    <lineage>
        <taxon>Bacteria</taxon>
        <taxon>Bacillati</taxon>
        <taxon>Actinomycetota</taxon>
        <taxon>Actinomycetes</taxon>
        <taxon>Pseudonocardiales</taxon>
        <taxon>Pseudonocardiaceae</taxon>
        <taxon>Goodfellowiella</taxon>
    </lineage>
</organism>
<dbReference type="Pfam" id="PF05050">
    <property type="entry name" value="Methyltransf_21"/>
    <property type="match status" value="1"/>
</dbReference>
<dbReference type="Gene3D" id="3.40.50.2000">
    <property type="entry name" value="Glycogen Phosphorylase B"/>
    <property type="match status" value="1"/>
</dbReference>
<dbReference type="Proteomes" id="UP001206128">
    <property type="component" value="Unassembled WGS sequence"/>
</dbReference>
<dbReference type="InterPro" id="IPR029063">
    <property type="entry name" value="SAM-dependent_MTases_sf"/>
</dbReference>
<name>A0AAE3GIY7_9PSEU</name>
<keyword evidence="2" id="KW-0489">Methyltransferase</keyword>
<dbReference type="GO" id="GO:0032259">
    <property type="term" value="P:methylation"/>
    <property type="evidence" value="ECO:0007669"/>
    <property type="project" value="UniProtKB-KW"/>
</dbReference>
<keyword evidence="3" id="KW-1185">Reference proteome</keyword>
<gene>
    <name evidence="2" type="ORF">LX83_005941</name>
</gene>
<dbReference type="SUPFAM" id="SSF53448">
    <property type="entry name" value="Nucleotide-diphospho-sugar transferases"/>
    <property type="match status" value="1"/>
</dbReference>
<dbReference type="NCBIfam" id="TIGR01444">
    <property type="entry name" value="fkbM_fam"/>
    <property type="match status" value="1"/>
</dbReference>
<keyword evidence="2" id="KW-0808">Transferase</keyword>
<dbReference type="InterPro" id="IPR029044">
    <property type="entry name" value="Nucleotide-diphossugar_trans"/>
</dbReference>
<sequence>MSEPTDAVAWPDEADPSRVAAGASALACTVVAGNYLPAARVLARSYLEHHPDHEFVIAVIDAPRDAPRDEEGYRIVGPEAFGIDETDYLRMATAYSVTELATAVKPYLLRRLRAQADVVIYLDPDMRVFAPMAELVDLAVEHQIVLVPHFLNPLPRDGREPDEAVIMGTGIFNLGFIAVGPGAEDFLDFWADRLRQDAIVAPEQQLFTDQRWVDQVPALFPHTVLRDPGYDVAYWNVHERPIDRAEDGTVTAGGVPLRFFHFSGYRPEKPWLLSYHCARKPRVLLSEHPELRRICDEYGRALQDAGYRRSLDDIPYGFNALADGTKLTPRMRRLYRDAWVRAEKAIAERAGSERPGRGEDEQIPPPAFGPDRGAAFRAWLTSPSTQAQASAGLNRLVMSVWDSRVDLRMAFPQPCGADAENFRHWCRNSGPAEGMLPEWALPVEPEADLRDPEDTFGVNILGYLTAELGLGEMGRIVHDAIQQAGVPVVSVVEEKSLSNRTGVDRPDTVGRPRFPVSLLAVNADQTQVVLDNHPEVGHHRYRIGLWAWELEDFPEWLHNAFGLVDEVWTVSEFCRTAIARHSSVPVKTIPVPVRDPGEHEPPSREPGQPVQFLFAFDFNSVGQRKNPWGAVTAFQRAFPDRDDVRLVIKAINGRLHPHAAERLRVLVADDPRIELLEHYLSAAELHELYARSSCYVSLHRSEGFGLTVAEAMARAMPVISTNYSSTTEFLDHTTGWPVPYRMTPVGEGNDPYHKGAVWADPDLDAAARAMREVADNPVEAARRGRAARRHILRTRPMTIAAEWMREQLEAAYQTWRQRQAGAAASPADTDPLRPLRHSREALRWRPEVEASSRTPLAPALRRAVLRVIDHYDVHQRKVMGTLVDGVEGTLGQLVARLESVEAALGEAQSAATRSRRFATDLAALRETVDELCHQAPGTELALRNLERDVADLRVSVHDVHGEQAALAARLDGKLDSLLARLESGEKKTFEMFVERDRRSDADEHTLQQVKRDVIAVHEAARLRHAPVPADAEVVVCDAGTLLLPRDNVVAPWLAYHRSWETSEADLMAELMAGRSGTFLDVGAHVGYHTLKLFQACPRVDRVVAVEANPVNAGFLRRNLAVNLDAASAGRVTVLALAAWDSDGEVRLVQEEADNSGDHRVHAQVGDTAAAAGVAVPAVRLDGLAEVTAQPVGLVKIDLQGRDHRALAGLAGVLDRDHPDVVCEFCPEAIEELGDDPAQVLARYREFGYVPMLLTEDGPARGRYTDNKLIQLARKAETGFVTLWLKPTG</sequence>